<feature type="region of interest" description="Disordered" evidence="1">
    <location>
        <begin position="114"/>
        <end position="143"/>
    </location>
</feature>
<organism evidence="2 3">
    <name type="scientific">Rangifer tarandus platyrhynchus</name>
    <name type="common">Svalbard reindeer</name>
    <dbReference type="NCBI Taxonomy" id="3082113"/>
    <lineage>
        <taxon>Eukaryota</taxon>
        <taxon>Metazoa</taxon>
        <taxon>Chordata</taxon>
        <taxon>Craniata</taxon>
        <taxon>Vertebrata</taxon>
        <taxon>Euteleostomi</taxon>
        <taxon>Mammalia</taxon>
        <taxon>Eutheria</taxon>
        <taxon>Laurasiatheria</taxon>
        <taxon>Artiodactyla</taxon>
        <taxon>Ruminantia</taxon>
        <taxon>Pecora</taxon>
        <taxon>Cervidae</taxon>
        <taxon>Odocoileinae</taxon>
        <taxon>Rangifer</taxon>
    </lineage>
</organism>
<gene>
    <name evidence="2" type="ORF">MRATA1EN1_LOCUS2630</name>
</gene>
<reference evidence="2" key="1">
    <citation type="submission" date="2023-04" db="EMBL/GenBank/DDBJ databases">
        <authorList>
            <consortium name="ELIXIR-Norway"/>
        </authorList>
    </citation>
    <scope>NUCLEOTIDE SEQUENCE [LARGE SCALE GENOMIC DNA]</scope>
</reference>
<protein>
    <submittedName>
        <fullName evidence="2">Uncharacterized protein</fullName>
    </submittedName>
</protein>
<evidence type="ECO:0000313" key="2">
    <source>
        <dbReference type="EMBL" id="CAI9153668.1"/>
    </source>
</evidence>
<dbReference type="EMBL" id="OX459946">
    <property type="protein sequence ID" value="CAI9153668.1"/>
    <property type="molecule type" value="Genomic_DNA"/>
</dbReference>
<dbReference type="Proteomes" id="UP001176941">
    <property type="component" value="Chromosome 10"/>
</dbReference>
<sequence length="143" mass="15916">MGLVQEPPVGGGGWSQILTSPTLLEGDLRAGCNHEDWTDFLHFNLFQLEQGGSCCGGFPGGSVVKNLPAMRETRFDPRVRKIPWRSKRQPTPVFWPGESHGQRSLENTGVHRWFPDLTPAAKPSRDSRQRLPAPSPEGLRHPL</sequence>
<evidence type="ECO:0000313" key="3">
    <source>
        <dbReference type="Proteomes" id="UP001176941"/>
    </source>
</evidence>
<evidence type="ECO:0000256" key="1">
    <source>
        <dbReference type="SAM" id="MobiDB-lite"/>
    </source>
</evidence>
<keyword evidence="3" id="KW-1185">Reference proteome</keyword>
<accession>A0ABN8XWA7</accession>
<name>A0ABN8XWA7_RANTA</name>
<proteinExistence type="predicted"/>